<dbReference type="SUPFAM" id="SSF51246">
    <property type="entry name" value="Rudiment single hybrid motif"/>
    <property type="match status" value="1"/>
</dbReference>
<evidence type="ECO:0000313" key="9">
    <source>
        <dbReference type="Proteomes" id="UP000232196"/>
    </source>
</evidence>
<evidence type="ECO:0000256" key="3">
    <source>
        <dbReference type="ARBA" id="ARBA00022840"/>
    </source>
</evidence>
<evidence type="ECO:0000256" key="2">
    <source>
        <dbReference type="ARBA" id="ARBA00022741"/>
    </source>
</evidence>
<dbReference type="GO" id="GO:0016874">
    <property type="term" value="F:ligase activity"/>
    <property type="evidence" value="ECO:0007669"/>
    <property type="project" value="UniProtKB-KW"/>
</dbReference>
<evidence type="ECO:0000256" key="4">
    <source>
        <dbReference type="ARBA" id="ARBA00023267"/>
    </source>
</evidence>
<name>A0A2M9XA14_9LEPT</name>
<reference evidence="8 9" key="1">
    <citation type="submission" date="2017-07" db="EMBL/GenBank/DDBJ databases">
        <title>Leptospira spp. isolated from tropical soils.</title>
        <authorList>
            <person name="Thibeaux R."/>
            <person name="Iraola G."/>
            <person name="Ferres I."/>
            <person name="Bierque E."/>
            <person name="Girault D."/>
            <person name="Soupe-Gilbert M.-E."/>
            <person name="Picardeau M."/>
            <person name="Goarant C."/>
        </authorList>
    </citation>
    <scope>NUCLEOTIDE SEQUENCE [LARGE SCALE GENOMIC DNA]</scope>
    <source>
        <strain evidence="8 9">MCA1-C-A1</strain>
    </source>
</reference>
<keyword evidence="3 5" id="KW-0067">ATP-binding</keyword>
<dbReference type="InterPro" id="IPR011761">
    <property type="entry name" value="ATP-grasp"/>
</dbReference>
<evidence type="ECO:0000256" key="1">
    <source>
        <dbReference type="ARBA" id="ARBA00022598"/>
    </source>
</evidence>
<dbReference type="InterPro" id="IPR016185">
    <property type="entry name" value="PreATP-grasp_dom_sf"/>
</dbReference>
<dbReference type="FunFam" id="3.30.1490.20:FF:000003">
    <property type="entry name" value="acetyl-CoA carboxylase isoform X1"/>
    <property type="match status" value="1"/>
</dbReference>
<dbReference type="SMART" id="SM00878">
    <property type="entry name" value="Biotin_carb_C"/>
    <property type="match status" value="1"/>
</dbReference>
<dbReference type="GO" id="GO:0005524">
    <property type="term" value="F:ATP binding"/>
    <property type="evidence" value="ECO:0007669"/>
    <property type="project" value="UniProtKB-UniRule"/>
</dbReference>
<keyword evidence="2 5" id="KW-0547">Nucleotide-binding</keyword>
<keyword evidence="4" id="KW-0092">Biotin</keyword>
<feature type="domain" description="Biotin carboxylation" evidence="7">
    <location>
        <begin position="1"/>
        <end position="448"/>
    </location>
</feature>
<evidence type="ECO:0000313" key="8">
    <source>
        <dbReference type="EMBL" id="PJZ24538.1"/>
    </source>
</evidence>
<dbReference type="Pfam" id="PF02785">
    <property type="entry name" value="Biotin_carb_C"/>
    <property type="match status" value="1"/>
</dbReference>
<keyword evidence="1" id="KW-0436">Ligase</keyword>
<dbReference type="InterPro" id="IPR005479">
    <property type="entry name" value="CPAse_ATP-bd"/>
</dbReference>
<dbReference type="AlphaFoldDB" id="A0A2M9XA14"/>
<dbReference type="InterPro" id="IPR011764">
    <property type="entry name" value="Biotin_carboxylation_dom"/>
</dbReference>
<feature type="domain" description="ATP-grasp" evidence="6">
    <location>
        <begin position="120"/>
        <end position="317"/>
    </location>
</feature>
<gene>
    <name evidence="8" type="ORF">CH357_15870</name>
</gene>
<protein>
    <submittedName>
        <fullName evidence="8">Biotin carboxylase</fullName>
    </submittedName>
</protein>
<dbReference type="PROSITE" id="PS50979">
    <property type="entry name" value="BC"/>
    <property type="match status" value="1"/>
</dbReference>
<proteinExistence type="predicted"/>
<accession>A0A2M9XA14</accession>
<evidence type="ECO:0000256" key="5">
    <source>
        <dbReference type="PROSITE-ProRule" id="PRU00409"/>
    </source>
</evidence>
<dbReference type="GO" id="GO:0046872">
    <property type="term" value="F:metal ion binding"/>
    <property type="evidence" value="ECO:0007669"/>
    <property type="project" value="InterPro"/>
</dbReference>
<dbReference type="PANTHER" id="PTHR18866:SF33">
    <property type="entry name" value="METHYLCROTONOYL-COA CARBOXYLASE SUBUNIT ALPHA, MITOCHONDRIAL-RELATED"/>
    <property type="match status" value="1"/>
</dbReference>
<comment type="caution">
    <text evidence="8">The sequence shown here is derived from an EMBL/GenBank/DDBJ whole genome shotgun (WGS) entry which is preliminary data.</text>
</comment>
<dbReference type="PANTHER" id="PTHR18866">
    <property type="entry name" value="CARBOXYLASE:PYRUVATE/ACETYL-COA/PROPIONYL-COA CARBOXYLASE"/>
    <property type="match status" value="1"/>
</dbReference>
<dbReference type="FunFam" id="3.30.470.20:FF:000028">
    <property type="entry name" value="Methylcrotonoyl-CoA carboxylase subunit alpha, mitochondrial"/>
    <property type="match status" value="1"/>
</dbReference>
<dbReference type="PROSITE" id="PS50975">
    <property type="entry name" value="ATP_GRASP"/>
    <property type="match status" value="1"/>
</dbReference>
<dbReference type="SUPFAM" id="SSF52440">
    <property type="entry name" value="PreATP-grasp domain"/>
    <property type="match status" value="1"/>
</dbReference>
<dbReference type="Gene3D" id="3.30.470.20">
    <property type="entry name" value="ATP-grasp fold, B domain"/>
    <property type="match status" value="1"/>
</dbReference>
<dbReference type="OrthoDB" id="9807469at2"/>
<dbReference type="EMBL" id="NPDN01000008">
    <property type="protein sequence ID" value="PJZ24538.1"/>
    <property type="molecule type" value="Genomic_DNA"/>
</dbReference>
<evidence type="ECO:0000259" key="7">
    <source>
        <dbReference type="PROSITE" id="PS50979"/>
    </source>
</evidence>
<dbReference type="InterPro" id="IPR005482">
    <property type="entry name" value="Biotin_COase_C"/>
</dbReference>
<dbReference type="PROSITE" id="PS00866">
    <property type="entry name" value="CPSASE_1"/>
    <property type="match status" value="1"/>
</dbReference>
<keyword evidence="9" id="KW-1185">Reference proteome</keyword>
<dbReference type="InterPro" id="IPR005481">
    <property type="entry name" value="BC-like_N"/>
</dbReference>
<dbReference type="InterPro" id="IPR050856">
    <property type="entry name" value="Biotin_carboxylase_complex"/>
</dbReference>
<organism evidence="8 9">
    <name type="scientific">Leptospira hartskeerlii</name>
    <dbReference type="NCBI Taxonomy" id="2023177"/>
    <lineage>
        <taxon>Bacteria</taxon>
        <taxon>Pseudomonadati</taxon>
        <taxon>Spirochaetota</taxon>
        <taxon>Spirochaetia</taxon>
        <taxon>Leptospirales</taxon>
        <taxon>Leptospiraceae</taxon>
        <taxon>Leptospira</taxon>
    </lineage>
</organism>
<dbReference type="InterPro" id="IPR011054">
    <property type="entry name" value="Rudment_hybrid_motif"/>
</dbReference>
<evidence type="ECO:0000259" key="6">
    <source>
        <dbReference type="PROSITE" id="PS50975"/>
    </source>
</evidence>
<dbReference type="Pfam" id="PF00289">
    <property type="entry name" value="Biotin_carb_N"/>
    <property type="match status" value="1"/>
</dbReference>
<sequence>MIKRLLIANRGEISLRIQKTCKRLGIETVAVYSDADKDAPFVKGADFSFYLGESEPSKSYLVIPNILKAIKETGADSVHPGYGFLSEKAEFARELSKAGISFLGPKPETVDLMGDKIRSRAAMEKAGVPVVPGYEGDSQEHPVLLKEAERIGFPIMIKASAGGGGKGMKRVFSKEEFLPALESAQREAGNAFGDSRVFLEKYIINPRHIEVQVFGDSSGKVIHLFERECSIQRRHQKVVEESPAPNLPSELKQKICEVAVKAASSIGYIGAGTVEFILGEDGAFYFLEMNTRLQVEHPVTESVTGFDLVEWQIRIAEGVSIEKLTGGKSPTQSGHAIEVRLYAEDPENEFLPSIGKIELARFPEVQNLRVDSGVVTGSEVSLYYDPMLAKVIGIGKTREEARKNLIAGLEETIVFGPITNLNYLKAILEHSEFVKGNTNTHFLEKHKIVWEESGEEKEALMRTASFLANRTVKTSSVWEAVGPNGVWGEIS</sequence>
<dbReference type="Pfam" id="PF02786">
    <property type="entry name" value="CPSase_L_D2"/>
    <property type="match status" value="1"/>
</dbReference>
<dbReference type="SUPFAM" id="SSF56059">
    <property type="entry name" value="Glutathione synthetase ATP-binding domain-like"/>
    <property type="match status" value="1"/>
</dbReference>
<dbReference type="RefSeq" id="WP_100707739.1">
    <property type="nucleotide sequence ID" value="NZ_NPDL01000007.1"/>
</dbReference>
<dbReference type="Proteomes" id="UP000232196">
    <property type="component" value="Unassembled WGS sequence"/>
</dbReference>
<dbReference type="PROSITE" id="PS00867">
    <property type="entry name" value="CPSASE_2"/>
    <property type="match status" value="1"/>
</dbReference>
<dbReference type="FunFam" id="3.40.50.20:FF:000010">
    <property type="entry name" value="Propionyl-CoA carboxylase subunit alpha"/>
    <property type="match status" value="1"/>
</dbReference>